<name>A0A0F9Q311_9ZZZZ</name>
<dbReference type="AlphaFoldDB" id="A0A0F9Q311"/>
<proteinExistence type="predicted"/>
<accession>A0A0F9Q311</accession>
<dbReference type="EMBL" id="LAZR01002335">
    <property type="protein sequence ID" value="KKN31372.1"/>
    <property type="molecule type" value="Genomic_DNA"/>
</dbReference>
<evidence type="ECO:0000313" key="1">
    <source>
        <dbReference type="EMBL" id="KKN31372.1"/>
    </source>
</evidence>
<organism evidence="1">
    <name type="scientific">marine sediment metagenome</name>
    <dbReference type="NCBI Taxonomy" id="412755"/>
    <lineage>
        <taxon>unclassified sequences</taxon>
        <taxon>metagenomes</taxon>
        <taxon>ecological metagenomes</taxon>
    </lineage>
</organism>
<feature type="non-terminal residue" evidence="1">
    <location>
        <position position="1"/>
    </location>
</feature>
<reference evidence="1" key="1">
    <citation type="journal article" date="2015" name="Nature">
        <title>Complex archaea that bridge the gap between prokaryotes and eukaryotes.</title>
        <authorList>
            <person name="Spang A."/>
            <person name="Saw J.H."/>
            <person name="Jorgensen S.L."/>
            <person name="Zaremba-Niedzwiedzka K."/>
            <person name="Martijn J."/>
            <person name="Lind A.E."/>
            <person name="van Eijk R."/>
            <person name="Schleper C."/>
            <person name="Guy L."/>
            <person name="Ettema T.J."/>
        </authorList>
    </citation>
    <scope>NUCLEOTIDE SEQUENCE</scope>
</reference>
<comment type="caution">
    <text evidence="1">The sequence shown here is derived from an EMBL/GenBank/DDBJ whole genome shotgun (WGS) entry which is preliminary data.</text>
</comment>
<gene>
    <name evidence="1" type="ORF">LCGC14_0824730</name>
</gene>
<protein>
    <submittedName>
        <fullName evidence="1">Uncharacterized protein</fullName>
    </submittedName>
</protein>
<sequence>MPKENCLKGRTFKGEGLSGLACNLQSGLVQQ</sequence>